<gene>
    <name evidence="2" type="ORF">FPZ41_35265</name>
</gene>
<dbReference type="AlphaFoldDB" id="A0A5N8X3U1"/>
<proteinExistence type="predicted"/>
<reference evidence="2 3" key="1">
    <citation type="submission" date="2019-09" db="EMBL/GenBank/DDBJ databases">
        <authorList>
            <person name="Duangmal K."/>
            <person name="Teo W.F.A."/>
            <person name="Lipun K."/>
        </authorList>
    </citation>
    <scope>NUCLEOTIDE SEQUENCE [LARGE SCALE GENOMIC DNA]</scope>
    <source>
        <strain evidence="2 3">K1PN6</strain>
    </source>
</reference>
<feature type="region of interest" description="Disordered" evidence="1">
    <location>
        <begin position="1"/>
        <end position="61"/>
    </location>
</feature>
<dbReference type="RefSeq" id="WP_152867658.1">
    <property type="nucleotide sequence ID" value="NZ_VMNX01000201.1"/>
</dbReference>
<evidence type="ECO:0000256" key="1">
    <source>
        <dbReference type="SAM" id="MobiDB-lite"/>
    </source>
</evidence>
<evidence type="ECO:0000313" key="3">
    <source>
        <dbReference type="Proteomes" id="UP000373149"/>
    </source>
</evidence>
<name>A0A5N8X3U1_9ACTN</name>
<feature type="compositionally biased region" description="Basic and acidic residues" evidence="1">
    <location>
        <begin position="9"/>
        <end position="61"/>
    </location>
</feature>
<keyword evidence="3" id="KW-1185">Reference proteome</keyword>
<comment type="caution">
    <text evidence="2">The sequence shown here is derived from an EMBL/GenBank/DDBJ whole genome shotgun (WGS) entry which is preliminary data.</text>
</comment>
<protein>
    <submittedName>
        <fullName evidence="2">Uncharacterized protein</fullName>
    </submittedName>
</protein>
<dbReference type="Proteomes" id="UP000373149">
    <property type="component" value="Unassembled WGS sequence"/>
</dbReference>
<evidence type="ECO:0000313" key="2">
    <source>
        <dbReference type="EMBL" id="MPY53548.1"/>
    </source>
</evidence>
<organism evidence="2 3">
    <name type="scientific">Streptomyces acidicola</name>
    <dbReference type="NCBI Taxonomy" id="2596892"/>
    <lineage>
        <taxon>Bacteria</taxon>
        <taxon>Bacillati</taxon>
        <taxon>Actinomycetota</taxon>
        <taxon>Actinomycetes</taxon>
        <taxon>Kitasatosporales</taxon>
        <taxon>Streptomycetaceae</taxon>
        <taxon>Streptomyces</taxon>
    </lineage>
</organism>
<accession>A0A5N8X3U1</accession>
<sequence length="61" mass="7249">MAHETSGPRTRDRTAHQDGRHAPYEDHEREPMDMPELHGTQEEPRRSYDDGWDADIREGYR</sequence>
<dbReference type="EMBL" id="VMNX01000201">
    <property type="protein sequence ID" value="MPY53548.1"/>
    <property type="molecule type" value="Genomic_DNA"/>
</dbReference>